<dbReference type="EMBL" id="JBICCN010000254">
    <property type="protein sequence ID" value="KAL3083059.1"/>
    <property type="molecule type" value="Genomic_DNA"/>
</dbReference>
<gene>
    <name evidence="2" type="ORF">niasHS_010861</name>
</gene>
<feature type="compositionally biased region" description="Basic and acidic residues" evidence="1">
    <location>
        <begin position="320"/>
        <end position="456"/>
    </location>
</feature>
<feature type="compositionally biased region" description="Polar residues" evidence="1">
    <location>
        <begin position="103"/>
        <end position="119"/>
    </location>
</feature>
<proteinExistence type="predicted"/>
<evidence type="ECO:0000256" key="1">
    <source>
        <dbReference type="SAM" id="MobiDB-lite"/>
    </source>
</evidence>
<feature type="compositionally biased region" description="Basic and acidic residues" evidence="1">
    <location>
        <begin position="191"/>
        <end position="210"/>
    </location>
</feature>
<organism evidence="2 3">
    <name type="scientific">Heterodera schachtii</name>
    <name type="common">Sugarbeet cyst nematode worm</name>
    <name type="synonym">Tylenchus schachtii</name>
    <dbReference type="NCBI Taxonomy" id="97005"/>
    <lineage>
        <taxon>Eukaryota</taxon>
        <taxon>Metazoa</taxon>
        <taxon>Ecdysozoa</taxon>
        <taxon>Nematoda</taxon>
        <taxon>Chromadorea</taxon>
        <taxon>Rhabditida</taxon>
        <taxon>Tylenchina</taxon>
        <taxon>Tylenchomorpha</taxon>
        <taxon>Tylenchoidea</taxon>
        <taxon>Heteroderidae</taxon>
        <taxon>Heteroderinae</taxon>
        <taxon>Heterodera</taxon>
    </lineage>
</organism>
<evidence type="ECO:0000313" key="3">
    <source>
        <dbReference type="Proteomes" id="UP001620645"/>
    </source>
</evidence>
<reference evidence="2 3" key="1">
    <citation type="submission" date="2024-10" db="EMBL/GenBank/DDBJ databases">
        <authorList>
            <person name="Kim D."/>
        </authorList>
    </citation>
    <scope>NUCLEOTIDE SEQUENCE [LARGE SCALE GENOMIC DNA]</scope>
    <source>
        <strain evidence="2">Taebaek</strain>
    </source>
</reference>
<evidence type="ECO:0000313" key="2">
    <source>
        <dbReference type="EMBL" id="KAL3083059.1"/>
    </source>
</evidence>
<comment type="caution">
    <text evidence="2">The sequence shown here is derived from an EMBL/GenBank/DDBJ whole genome shotgun (WGS) entry which is preliminary data.</text>
</comment>
<feature type="compositionally biased region" description="Basic and acidic residues" evidence="1">
    <location>
        <begin position="124"/>
        <end position="183"/>
    </location>
</feature>
<feature type="compositionally biased region" description="Low complexity" evidence="1">
    <location>
        <begin position="547"/>
        <end position="558"/>
    </location>
</feature>
<dbReference type="Proteomes" id="UP001620645">
    <property type="component" value="Unassembled WGS sequence"/>
</dbReference>
<sequence>MATAHSAPLFLPQPMVPPFPLLFLSAFVAFHLGFSGAIPPSLFGWGGRPSAAGNGPARPSFSPFTPFLSPQSLPPPLFGRRMPTPSKQLKSEEGRQTTTTTTAFNSSRETEGFGTSENGQKWRGGKEMREEERGKEGGRREEERGKEGGRIEEEGSANGRKEMRGERERGKEGEMRGRGERGESANGNGTGEREDKNSGRRSGMRKEEGSARGNYPMDTKTVSTNSSAAPSVGAAQIAPFPQPPKRPFEEMMIKKERAELLVEKEHKTDTERVKKDGGNGEEKKREEEEEERSAHNEKGTAAVMGNAQNVPLAGRFAPMRNDKRGTGRQEEHVNRREEDKGGESNAEERGKAEGRQAERKESRRTETERGKENGKAEETDRSRGSWERESSREWERGAKERGGNEWDGENRQRERGPSDREEEEGKRRHEKGQSDREEEEGKRRHWEKGGDGRAATEESLLFSPLQGPYPNEGQSGKNGNGGRGERVRERGGRGGEREDGEERARGRERWEMAEQQRSRNAQQSPSEADRSQHSPGIGRAVSRHQNSRTSPSSSSTEENVSRESVDPRQHARTVQQRPTSVHSRESPPPVALGFQRAIPDPNKFFPDKIREAFPPLPKPFEGLEEKHGKENGG</sequence>
<dbReference type="AlphaFoldDB" id="A0ABD2ISS6"/>
<feature type="compositionally biased region" description="Polar residues" evidence="1">
    <location>
        <begin position="572"/>
        <end position="581"/>
    </location>
</feature>
<accession>A0ABD2ISS6</accession>
<feature type="compositionally biased region" description="Basic and acidic residues" evidence="1">
    <location>
        <begin position="246"/>
        <end position="298"/>
    </location>
</feature>
<protein>
    <submittedName>
        <fullName evidence="2">Uncharacterized protein</fullName>
    </submittedName>
</protein>
<name>A0ABD2ISS6_HETSC</name>
<feature type="compositionally biased region" description="Polar residues" evidence="1">
    <location>
        <begin position="220"/>
        <end position="229"/>
    </location>
</feature>
<feature type="region of interest" description="Disordered" evidence="1">
    <location>
        <begin position="75"/>
        <end position="633"/>
    </location>
</feature>
<feature type="compositionally biased region" description="Basic and acidic residues" evidence="1">
    <location>
        <begin position="621"/>
        <end position="633"/>
    </location>
</feature>
<feature type="compositionally biased region" description="Basic and acidic residues" evidence="1">
    <location>
        <begin position="483"/>
        <end position="517"/>
    </location>
</feature>
<keyword evidence="3" id="KW-1185">Reference proteome</keyword>
<feature type="compositionally biased region" description="Basic and acidic residues" evidence="1">
    <location>
        <begin position="559"/>
        <end position="569"/>
    </location>
</feature>